<dbReference type="EMBL" id="JBHSON010000134">
    <property type="protein sequence ID" value="MFC5754054.1"/>
    <property type="molecule type" value="Genomic_DNA"/>
</dbReference>
<evidence type="ECO:0000313" key="3">
    <source>
        <dbReference type="Proteomes" id="UP001596074"/>
    </source>
</evidence>
<dbReference type="Proteomes" id="UP001596074">
    <property type="component" value="Unassembled WGS sequence"/>
</dbReference>
<feature type="region of interest" description="Disordered" evidence="1">
    <location>
        <begin position="102"/>
        <end position="123"/>
    </location>
</feature>
<reference evidence="3" key="1">
    <citation type="journal article" date="2019" name="Int. J. Syst. Evol. Microbiol.">
        <title>The Global Catalogue of Microorganisms (GCM) 10K type strain sequencing project: providing services to taxonomists for standard genome sequencing and annotation.</title>
        <authorList>
            <consortium name="The Broad Institute Genomics Platform"/>
            <consortium name="The Broad Institute Genome Sequencing Center for Infectious Disease"/>
            <person name="Wu L."/>
            <person name="Ma J."/>
        </authorList>
    </citation>
    <scope>NUCLEOTIDE SEQUENCE [LARGE SCALE GENOMIC DNA]</scope>
    <source>
        <strain evidence="3">KCTC 42087</strain>
    </source>
</reference>
<name>A0ABW1AHI5_9ACTN</name>
<keyword evidence="3" id="KW-1185">Reference proteome</keyword>
<evidence type="ECO:0000256" key="1">
    <source>
        <dbReference type="SAM" id="MobiDB-lite"/>
    </source>
</evidence>
<proteinExistence type="predicted"/>
<sequence length="123" mass="12844">MMSGRLPGDNALLHLEALASEMRTISDFGVDLVGPASLGAAFLRVAGPHGTGLTERIHCVAGAGSWWFTWSWGDRIGLATDVAGAARAIRHVLTIRCGLLAAPPPGRPVAPRRSPELSPAANK</sequence>
<evidence type="ECO:0000313" key="2">
    <source>
        <dbReference type="EMBL" id="MFC5754054.1"/>
    </source>
</evidence>
<comment type="caution">
    <text evidence="2">The sequence shown here is derived from an EMBL/GenBank/DDBJ whole genome shotgun (WGS) entry which is preliminary data.</text>
</comment>
<gene>
    <name evidence="2" type="ORF">ACFPZN_51265</name>
</gene>
<protein>
    <submittedName>
        <fullName evidence="2">Uncharacterized protein</fullName>
    </submittedName>
</protein>
<dbReference type="RefSeq" id="WP_378291739.1">
    <property type="nucleotide sequence ID" value="NZ_JBHSON010000134.1"/>
</dbReference>
<organism evidence="2 3">
    <name type="scientific">Actinomadura rugatobispora</name>
    <dbReference type="NCBI Taxonomy" id="1994"/>
    <lineage>
        <taxon>Bacteria</taxon>
        <taxon>Bacillati</taxon>
        <taxon>Actinomycetota</taxon>
        <taxon>Actinomycetes</taxon>
        <taxon>Streptosporangiales</taxon>
        <taxon>Thermomonosporaceae</taxon>
        <taxon>Actinomadura</taxon>
    </lineage>
</organism>
<accession>A0ABW1AHI5</accession>